<dbReference type="Proteomes" id="UP000198546">
    <property type="component" value="Chromosome i"/>
</dbReference>
<gene>
    <name evidence="2" type="ORF">SAMN04489747_2702</name>
</gene>
<dbReference type="PANTHER" id="PTHR43586">
    <property type="entry name" value="CYSTEINE DESULFURASE"/>
    <property type="match status" value="1"/>
</dbReference>
<dbReference type="PANTHER" id="PTHR43586:SF21">
    <property type="entry name" value="PYRIDOXAL PHOSPHATE (PLP)-DEPENDENT ASPARTATE AMINOTRANSFERASE SUPERFAMILY"/>
    <property type="match status" value="1"/>
</dbReference>
<evidence type="ECO:0000313" key="2">
    <source>
        <dbReference type="EMBL" id="SDE17232.1"/>
    </source>
</evidence>
<dbReference type="InterPro" id="IPR011340">
    <property type="entry name" value="Cys_dSase-rel"/>
</dbReference>
<dbReference type="RefSeq" id="WP_090594269.1">
    <property type="nucleotide sequence ID" value="NZ_LT629688.1"/>
</dbReference>
<evidence type="ECO:0000313" key="3">
    <source>
        <dbReference type="Proteomes" id="UP000198546"/>
    </source>
</evidence>
<keyword evidence="3" id="KW-1185">Reference proteome</keyword>
<dbReference type="NCBIfam" id="TIGR01976">
    <property type="entry name" value="am_tr_V_VC1184"/>
    <property type="match status" value="1"/>
</dbReference>
<dbReference type="SUPFAM" id="SSF53383">
    <property type="entry name" value="PLP-dependent transferases"/>
    <property type="match status" value="1"/>
</dbReference>
<accession>A0A1G7AR78</accession>
<sequence length="406" mass="42892">MTPDATLDVQRVRSWFPSLASGIAHFDGPGGTQTPRQVGEAVAATLTGPLSIRGSSVLSQQRAEEAVQGFRRAGADLLGVPASTVVHGRSATALTYDFSRALAADWAPGDEVVLTRLEHDANLSPWRQAAAWAGATVRWVDLDPATGELDLDTLDAALGPRTRLVAVTGASNLIGTRPPVREVSDRAHAVGALVWVDAVHLVPHALVDLAELGADLLVCSPYKFLGPHCGVLTGRPEVLEGLRPDKLAPSSDVVPERFELGTLPYEQLAGVTAAVDVLADLAAGGEDLPRRHRLARSMAALEEHELRLRRRLEDGLADLGPRVVQHARAAERTPTLLVTVQGASCAEISASLAARDVLAPGGAFYADEPFRRLGLDEPSPIRLGLAPYTSDKDVDRLLAGMAAALG</sequence>
<dbReference type="InterPro" id="IPR015422">
    <property type="entry name" value="PyrdxlP-dep_Trfase_small"/>
</dbReference>
<dbReference type="Gene3D" id="3.90.1150.10">
    <property type="entry name" value="Aspartate Aminotransferase, domain 1"/>
    <property type="match status" value="1"/>
</dbReference>
<proteinExistence type="predicted"/>
<dbReference type="InterPro" id="IPR015424">
    <property type="entry name" value="PyrdxlP-dep_Trfase"/>
</dbReference>
<dbReference type="InterPro" id="IPR000192">
    <property type="entry name" value="Aminotrans_V_dom"/>
</dbReference>
<dbReference type="STRING" id="675864.SAMN04489747_2702"/>
<evidence type="ECO:0000259" key="1">
    <source>
        <dbReference type="Pfam" id="PF00266"/>
    </source>
</evidence>
<dbReference type="Gene3D" id="3.40.640.10">
    <property type="entry name" value="Type I PLP-dependent aspartate aminotransferase-like (Major domain)"/>
    <property type="match status" value="1"/>
</dbReference>
<reference evidence="2 3" key="1">
    <citation type="submission" date="2016-10" db="EMBL/GenBank/DDBJ databases">
        <authorList>
            <person name="de Groot N.N."/>
        </authorList>
    </citation>
    <scope>NUCLEOTIDE SEQUENCE [LARGE SCALE GENOMIC DNA]</scope>
    <source>
        <strain evidence="2 3">MON 2.2</strain>
    </source>
</reference>
<dbReference type="OrthoDB" id="7592443at2"/>
<protein>
    <submittedName>
        <fullName evidence="2">Cysteine desulfurase family protein, VC1184 subfamily</fullName>
    </submittedName>
</protein>
<dbReference type="AlphaFoldDB" id="A0A1G7AR78"/>
<feature type="domain" description="Aminotransferase class V" evidence="1">
    <location>
        <begin position="26"/>
        <end position="397"/>
    </location>
</feature>
<name>A0A1G7AR78_9ACTN</name>
<dbReference type="Pfam" id="PF00266">
    <property type="entry name" value="Aminotran_5"/>
    <property type="match status" value="1"/>
</dbReference>
<organism evidence="2 3">
    <name type="scientific">Auraticoccus monumenti</name>
    <dbReference type="NCBI Taxonomy" id="675864"/>
    <lineage>
        <taxon>Bacteria</taxon>
        <taxon>Bacillati</taxon>
        <taxon>Actinomycetota</taxon>
        <taxon>Actinomycetes</taxon>
        <taxon>Propionibacteriales</taxon>
        <taxon>Propionibacteriaceae</taxon>
        <taxon>Auraticoccus</taxon>
    </lineage>
</organism>
<dbReference type="EMBL" id="LT629688">
    <property type="protein sequence ID" value="SDE17232.1"/>
    <property type="molecule type" value="Genomic_DNA"/>
</dbReference>
<dbReference type="InterPro" id="IPR015421">
    <property type="entry name" value="PyrdxlP-dep_Trfase_major"/>
</dbReference>